<feature type="domain" description="SAP" evidence="2">
    <location>
        <begin position="116"/>
        <end position="150"/>
    </location>
</feature>
<dbReference type="OrthoDB" id="3049189at2759"/>
<accession>A0A9P7ULV8</accession>
<evidence type="ECO:0000313" key="3">
    <source>
        <dbReference type="EMBL" id="KAG7085516.1"/>
    </source>
</evidence>
<dbReference type="RefSeq" id="XP_043001987.1">
    <property type="nucleotide sequence ID" value="XM_043160032.1"/>
</dbReference>
<keyword evidence="1" id="KW-0812">Transmembrane</keyword>
<evidence type="ECO:0000259" key="2">
    <source>
        <dbReference type="PROSITE" id="PS50800"/>
    </source>
</evidence>
<gene>
    <name evidence="3" type="ORF">E1B28_003076</name>
</gene>
<dbReference type="EMBL" id="CM032191">
    <property type="protein sequence ID" value="KAG7085516.1"/>
    <property type="molecule type" value="Genomic_DNA"/>
</dbReference>
<keyword evidence="4" id="KW-1185">Reference proteome</keyword>
<keyword evidence="1" id="KW-1133">Transmembrane helix</keyword>
<sequence>MHRILRPLVLSPLTIVLPSLVYRSPRPLVAVIALTAGFDDGQPSCDTTSCLATGHTTALAFFLLLPLVLAFLLPKIAAHMGSTSTELTPLNIVQDNSDECEFPSAGGDAGVRKIKLSQLKWEQLKCLCQELKLGSSGTKAMLVACLKEYSSKRDNWNLSKPGVHHPHKGLRADTKKALKGSHKRRAEIIKEMDLGVVQRSKDTRSQQQKEDMVLWAKKYICNHPPRP</sequence>
<keyword evidence="1" id="KW-0472">Membrane</keyword>
<reference evidence="3" key="1">
    <citation type="journal article" date="2021" name="Genome Biol. Evol.">
        <title>The assembled and annotated genome of the fairy-ring fungus Marasmius oreades.</title>
        <authorList>
            <person name="Hiltunen M."/>
            <person name="Ament-Velasquez S.L."/>
            <person name="Johannesson H."/>
        </authorList>
    </citation>
    <scope>NUCLEOTIDE SEQUENCE</scope>
    <source>
        <strain evidence="3">03SP1</strain>
    </source>
</reference>
<comment type="caution">
    <text evidence="3">The sequence shown here is derived from an EMBL/GenBank/DDBJ whole genome shotgun (WGS) entry which is preliminary data.</text>
</comment>
<proteinExistence type="predicted"/>
<evidence type="ECO:0000256" key="1">
    <source>
        <dbReference type="SAM" id="Phobius"/>
    </source>
</evidence>
<organism evidence="3 4">
    <name type="scientific">Marasmius oreades</name>
    <name type="common">fairy-ring Marasmius</name>
    <dbReference type="NCBI Taxonomy" id="181124"/>
    <lineage>
        <taxon>Eukaryota</taxon>
        <taxon>Fungi</taxon>
        <taxon>Dikarya</taxon>
        <taxon>Basidiomycota</taxon>
        <taxon>Agaricomycotina</taxon>
        <taxon>Agaricomycetes</taxon>
        <taxon>Agaricomycetidae</taxon>
        <taxon>Agaricales</taxon>
        <taxon>Marasmiineae</taxon>
        <taxon>Marasmiaceae</taxon>
        <taxon>Marasmius</taxon>
    </lineage>
</organism>
<name>A0A9P7ULV8_9AGAR</name>
<dbReference type="InterPro" id="IPR003034">
    <property type="entry name" value="SAP_dom"/>
</dbReference>
<dbReference type="GeneID" id="66072152"/>
<dbReference type="KEGG" id="more:E1B28_003076"/>
<dbReference type="PROSITE" id="PS50800">
    <property type="entry name" value="SAP"/>
    <property type="match status" value="1"/>
</dbReference>
<dbReference type="AlphaFoldDB" id="A0A9P7ULV8"/>
<feature type="transmembrane region" description="Helical" evidence="1">
    <location>
        <begin position="52"/>
        <end position="73"/>
    </location>
</feature>
<dbReference type="InterPro" id="IPR036361">
    <property type="entry name" value="SAP_dom_sf"/>
</dbReference>
<dbReference type="Gene3D" id="1.10.720.30">
    <property type="entry name" value="SAP domain"/>
    <property type="match status" value="1"/>
</dbReference>
<dbReference type="Proteomes" id="UP001049176">
    <property type="component" value="Chromosome 11"/>
</dbReference>
<evidence type="ECO:0000313" key="4">
    <source>
        <dbReference type="Proteomes" id="UP001049176"/>
    </source>
</evidence>
<protein>
    <recommendedName>
        <fullName evidence="2">SAP domain-containing protein</fullName>
    </recommendedName>
</protein>